<gene>
    <name evidence="4" type="ORF">KD146_18000</name>
</gene>
<evidence type="ECO:0000256" key="3">
    <source>
        <dbReference type="ARBA" id="ARBA00022723"/>
    </source>
</evidence>
<keyword evidence="2" id="KW-0808">Transferase</keyword>
<keyword evidence="5" id="KW-1185">Reference proteome</keyword>
<proteinExistence type="predicted"/>
<dbReference type="InterPro" id="IPR002495">
    <property type="entry name" value="Glyco_trans_8"/>
</dbReference>
<dbReference type="GO" id="GO:0046872">
    <property type="term" value="F:metal ion binding"/>
    <property type="evidence" value="ECO:0007669"/>
    <property type="project" value="UniProtKB-KW"/>
</dbReference>
<evidence type="ECO:0000313" key="5">
    <source>
        <dbReference type="Proteomes" id="UP000678281"/>
    </source>
</evidence>
<dbReference type="PANTHER" id="PTHR13778:SF47">
    <property type="entry name" value="LIPOPOLYSACCHARIDE 1,3-GALACTOSYLTRANSFERASE"/>
    <property type="match status" value="1"/>
</dbReference>
<dbReference type="EMBL" id="JAGXTP010000004">
    <property type="protein sequence ID" value="MBS3850597.1"/>
    <property type="molecule type" value="Genomic_DNA"/>
</dbReference>
<reference evidence="4" key="1">
    <citation type="submission" date="2021-04" db="EMBL/GenBank/DDBJ databases">
        <title>Devosia litorisediminis sp. nov., isolated from a sand dune.</title>
        <authorList>
            <person name="Park S."/>
            <person name="Yoon J.-H."/>
        </authorList>
    </citation>
    <scope>NUCLEOTIDE SEQUENCE</scope>
    <source>
        <strain evidence="4">BSSL-BM10</strain>
    </source>
</reference>
<dbReference type="PANTHER" id="PTHR13778">
    <property type="entry name" value="GLYCOSYLTRANSFERASE 8 DOMAIN-CONTAINING PROTEIN"/>
    <property type="match status" value="1"/>
</dbReference>
<dbReference type="Pfam" id="PF01501">
    <property type="entry name" value="Glyco_transf_8"/>
    <property type="match status" value="1"/>
</dbReference>
<dbReference type="AlphaFoldDB" id="A0A942I7D1"/>
<dbReference type="InterPro" id="IPR050748">
    <property type="entry name" value="Glycosyltrans_8_dom-fam"/>
</dbReference>
<evidence type="ECO:0000256" key="2">
    <source>
        <dbReference type="ARBA" id="ARBA00022679"/>
    </source>
</evidence>
<keyword evidence="3" id="KW-0479">Metal-binding</keyword>
<name>A0A942I7D1_9HYPH</name>
<evidence type="ECO:0000256" key="1">
    <source>
        <dbReference type="ARBA" id="ARBA00022676"/>
    </source>
</evidence>
<organism evidence="4 5">
    <name type="scientific">Devosia litorisediminis</name>
    <dbReference type="NCBI Taxonomy" id="2829817"/>
    <lineage>
        <taxon>Bacteria</taxon>
        <taxon>Pseudomonadati</taxon>
        <taxon>Pseudomonadota</taxon>
        <taxon>Alphaproteobacteria</taxon>
        <taxon>Hyphomicrobiales</taxon>
        <taxon>Devosiaceae</taxon>
        <taxon>Devosia</taxon>
    </lineage>
</organism>
<dbReference type="SUPFAM" id="SSF53448">
    <property type="entry name" value="Nucleotide-diphospho-sugar transferases"/>
    <property type="match status" value="1"/>
</dbReference>
<dbReference type="RefSeq" id="WP_212660231.1">
    <property type="nucleotide sequence ID" value="NZ_JAGXTP010000004.1"/>
</dbReference>
<accession>A0A942I7D1</accession>
<sequence length="292" mass="34063">MTSTPIHIALTFDDNFWAPAYALMRSACVATHRRKDLVFHLLHLPLSAPHVHDLKEIETEFGASLRWYNLAEDAEFTEFVADLPSSTQWPKVVYGRLLVGSLLPADVTRVIYLDCDMMVRDPIEDLFGMDMAGYPLAAVRDSIHPFIVGKRDMKQNRDLFETADPYFNSGMLLIDLTAWRAIDIRAEVRAIAARGIMSRLYYDQDMLNLIFKDRWLPLPWRWNTIDAHVAHEGMNPAILHYTGVNKPWGILSGILRTSAYARWYRHVMTNALFYRFARHRWARWWKKLLRLK</sequence>
<dbReference type="GO" id="GO:0016757">
    <property type="term" value="F:glycosyltransferase activity"/>
    <property type="evidence" value="ECO:0007669"/>
    <property type="project" value="UniProtKB-KW"/>
</dbReference>
<keyword evidence="1" id="KW-0328">Glycosyltransferase</keyword>
<dbReference type="Gene3D" id="3.90.550.10">
    <property type="entry name" value="Spore Coat Polysaccharide Biosynthesis Protein SpsA, Chain A"/>
    <property type="match status" value="1"/>
</dbReference>
<evidence type="ECO:0000313" key="4">
    <source>
        <dbReference type="EMBL" id="MBS3850597.1"/>
    </source>
</evidence>
<protein>
    <submittedName>
        <fullName evidence="4">Glycosyltransferase family 8 protein</fullName>
    </submittedName>
</protein>
<comment type="caution">
    <text evidence="4">The sequence shown here is derived from an EMBL/GenBank/DDBJ whole genome shotgun (WGS) entry which is preliminary data.</text>
</comment>
<dbReference type="CDD" id="cd04194">
    <property type="entry name" value="GT8_A4GalT_like"/>
    <property type="match status" value="1"/>
</dbReference>
<dbReference type="Proteomes" id="UP000678281">
    <property type="component" value="Unassembled WGS sequence"/>
</dbReference>
<dbReference type="InterPro" id="IPR029044">
    <property type="entry name" value="Nucleotide-diphossugar_trans"/>
</dbReference>